<dbReference type="STRING" id="452471.Aasi_0628"/>
<reference evidence="2 3" key="1">
    <citation type="journal article" date="2010" name="J. Bacteriol.">
        <title>The genome of the amoeba symbiont 'Candidatus Amoebophilus asiaticus' reveals common mechanisms for host cell interaction among amoeba-associated bacteria.</title>
        <authorList>
            <person name="Schmitz-Esser S."/>
            <person name="Tischler P."/>
            <person name="Arnold R."/>
            <person name="Montanaro J."/>
            <person name="Wagner M."/>
            <person name="Rattei T."/>
            <person name="Horn M."/>
        </authorList>
    </citation>
    <scope>NUCLEOTIDE SEQUENCE [LARGE SCALE GENOMIC DNA]</scope>
    <source>
        <strain evidence="2 3">5a2</strain>
    </source>
</reference>
<dbReference type="AlphaFoldDB" id="B3ES24"/>
<dbReference type="Pfam" id="PF11325">
    <property type="entry name" value="DUF3127"/>
    <property type="match status" value="1"/>
</dbReference>
<dbReference type="InterPro" id="IPR021474">
    <property type="entry name" value="DUF3127"/>
</dbReference>
<dbReference type="Proteomes" id="UP000001227">
    <property type="component" value="Chromosome"/>
</dbReference>
<evidence type="ECO:0000313" key="2">
    <source>
        <dbReference type="EMBL" id="ACE06026.1"/>
    </source>
</evidence>
<dbReference type="eggNOG" id="COG0629">
    <property type="taxonomic scope" value="Bacteria"/>
</dbReference>
<feature type="compositionally biased region" description="Polar residues" evidence="1">
    <location>
        <begin position="95"/>
        <end position="112"/>
    </location>
</feature>
<accession>B3ES24</accession>
<protein>
    <recommendedName>
        <fullName evidence="4">DUF3127 domain-containing protein</fullName>
    </recommendedName>
</protein>
<evidence type="ECO:0008006" key="4">
    <source>
        <dbReference type="Google" id="ProtNLM"/>
    </source>
</evidence>
<dbReference type="OrthoDB" id="598142at2"/>
<gene>
    <name evidence="2" type="ordered locus">Aasi_0628</name>
</gene>
<feature type="region of interest" description="Disordered" evidence="1">
    <location>
        <begin position="95"/>
        <end position="120"/>
    </location>
</feature>
<dbReference type="SUPFAM" id="SSF50249">
    <property type="entry name" value="Nucleic acid-binding proteins"/>
    <property type="match status" value="1"/>
</dbReference>
<dbReference type="InterPro" id="IPR012340">
    <property type="entry name" value="NA-bd_OB-fold"/>
</dbReference>
<evidence type="ECO:0000313" key="3">
    <source>
        <dbReference type="Proteomes" id="UP000001227"/>
    </source>
</evidence>
<dbReference type="EMBL" id="CP001102">
    <property type="protein sequence ID" value="ACE06026.1"/>
    <property type="molecule type" value="Genomic_DNA"/>
</dbReference>
<keyword evidence="3" id="KW-1185">Reference proteome</keyword>
<name>B3ES24_AMOA5</name>
<organism evidence="2 3">
    <name type="scientific">Amoebophilus asiaticus (strain 5a2)</name>
    <dbReference type="NCBI Taxonomy" id="452471"/>
    <lineage>
        <taxon>Bacteria</taxon>
        <taxon>Pseudomonadati</taxon>
        <taxon>Bacteroidota</taxon>
        <taxon>Cytophagia</taxon>
        <taxon>Cytophagales</taxon>
        <taxon>Amoebophilaceae</taxon>
        <taxon>Candidatus Amoebophilus</taxon>
    </lineage>
</organism>
<evidence type="ECO:0000256" key="1">
    <source>
        <dbReference type="SAM" id="MobiDB-lite"/>
    </source>
</evidence>
<sequence>MKILGRIAEIKGSQQVSDTFRKRSFVVEYAENPQFPEYISFELIQDRCELLDSFQPGQEVEVSFNLKGRKWVNPEGETKYFNSLQAWRIEVPNNNGEQMPAIESSTSANNSMNDEDDLPF</sequence>
<dbReference type="RefSeq" id="WP_012472793.1">
    <property type="nucleotide sequence ID" value="NC_010830.1"/>
</dbReference>
<dbReference type="KEGG" id="aas:Aasi_0628"/>
<proteinExistence type="predicted"/>
<dbReference type="HOGENOM" id="CLU_109792_0_1_10"/>